<dbReference type="GO" id="GO:0071949">
    <property type="term" value="F:FAD binding"/>
    <property type="evidence" value="ECO:0007669"/>
    <property type="project" value="InterPro"/>
</dbReference>
<keyword evidence="11" id="KW-1185">Reference proteome</keyword>
<feature type="domain" description="FAD-binding PCMH-type" evidence="9">
    <location>
        <begin position="41"/>
        <end position="269"/>
    </location>
</feature>
<dbReference type="PROSITE" id="PS51379">
    <property type="entry name" value="4FE4S_FER_2"/>
    <property type="match status" value="1"/>
</dbReference>
<gene>
    <name evidence="10" type="ORF">KDK95_21760</name>
</gene>
<dbReference type="Gene3D" id="3.30.70.2740">
    <property type="match status" value="1"/>
</dbReference>
<evidence type="ECO:0000256" key="4">
    <source>
        <dbReference type="ARBA" id="ARBA00022827"/>
    </source>
</evidence>
<dbReference type="InterPro" id="IPR016169">
    <property type="entry name" value="FAD-bd_PCMH_sub2"/>
</dbReference>
<evidence type="ECO:0000259" key="9">
    <source>
        <dbReference type="PROSITE" id="PS51387"/>
    </source>
</evidence>
<proteinExistence type="predicted"/>
<sequence length="976" mass="105452">MSTTYADAGGLERALAAALAPELVEFGEGTRAIYATDSSNYRQVPIGVVFPRSAQDVAAALKVCAAHDVPVLGRGGGTSLAGQACNTAVVFDFSRHMNRILDIDPKARTARVQPGVVLDDLRHAAEAHGLTFGPDPATHAWCTLGGMIGNNSCGTHALSAGKTVDNVLRLRVACYEGGEYEFGEYDEAAYAALVREGAPEAGILGSLREIGRRHADLVRERYPDIPRRVSGYNLEQLLPGQPLNVARLLVGTESTCALVTEAVVSLAPSPGHRRLIVLGYPSVFDAADAVPSLLPHGLLGLEGFDVTLVRQMRSRSLNVEHLPVLPDLDKAIASGSGGWLLAEVGGSSAAEADAAAQSLITALPSGVSYRLLVSPADQRGAWAIRESGLGATAIREDGGHNAEGWEDGAVPPERLGEYLRAISELWDEFGYSGAWYGHFGQGCVHTRNNFDLHTKAGLRAYRAYVERAADLVVSLGGSLSGEHGDGQARGELLERMYGPELVDAFRQVKAVFDPRGRMNPGKVVDPYPLDTNLRQGPGYRRARPEPGAFFALLDDESSLQHAAERCVGVGRCRRDDAGVMCPSYRVTRDEKHSTRGRAKLLVEMFQGEVTPNTWRNKEVRDALDLCLACKGCAVDCPTHVDMATYKSEFLAHHYRRRLRPRAMYVLALTPWIARIAARVPRLANAVLNSGRFSALLRRSAGITTQRPAPVVAAKTLRRSHRGAELPDTPSVVLWPDTFTDAYRPEIAEQWRRVFESVGERVAVPTEWACCGRPLYDAGMLKLAKRTLRGLLDALDTYIAAGVPIVVPEPSCLAAFRDELPGLLPDDPRAEKLASLARSPAEHLLSLDADDLSPLAAEEFGVRVLVHPHCHARAAHSADADRRILAQLGYTVDVLDAGCCGLAGSFGFRAEHEPLSRQIGEEQWLTKIDAALWSEDSGGRVELLLDGFSCATQFSHLAHPSSPRPSTLAELIGRNCT</sequence>
<dbReference type="InterPro" id="IPR036318">
    <property type="entry name" value="FAD-bd_PCMH-like_sf"/>
</dbReference>
<dbReference type="InterPro" id="IPR016164">
    <property type="entry name" value="FAD-linked_Oxase-like_C"/>
</dbReference>
<evidence type="ECO:0000256" key="2">
    <source>
        <dbReference type="ARBA" id="ARBA00022630"/>
    </source>
</evidence>
<dbReference type="GO" id="GO:0046872">
    <property type="term" value="F:metal ion binding"/>
    <property type="evidence" value="ECO:0007669"/>
    <property type="project" value="UniProtKB-KW"/>
</dbReference>
<protein>
    <submittedName>
        <fullName evidence="10">FAD-binding oxidoreductase</fullName>
    </submittedName>
</protein>
<dbReference type="SUPFAM" id="SSF56176">
    <property type="entry name" value="FAD-binding/transporter-associated domain-like"/>
    <property type="match status" value="1"/>
</dbReference>
<dbReference type="PROSITE" id="PS51387">
    <property type="entry name" value="FAD_PCMH"/>
    <property type="match status" value="1"/>
</dbReference>
<organism evidence="10 11">
    <name type="scientific">Actinospica acidithermotolerans</name>
    <dbReference type="NCBI Taxonomy" id="2828514"/>
    <lineage>
        <taxon>Bacteria</taxon>
        <taxon>Bacillati</taxon>
        <taxon>Actinomycetota</taxon>
        <taxon>Actinomycetes</taxon>
        <taxon>Catenulisporales</taxon>
        <taxon>Actinospicaceae</taxon>
        <taxon>Actinospica</taxon>
    </lineage>
</organism>
<name>A0A941EEE7_9ACTN</name>
<keyword evidence="3" id="KW-0479">Metal-binding</keyword>
<keyword evidence="7" id="KW-0411">Iron-sulfur</keyword>
<dbReference type="InterPro" id="IPR004017">
    <property type="entry name" value="Cys_rich_dom"/>
</dbReference>
<comment type="cofactor">
    <cofactor evidence="1">
        <name>FAD</name>
        <dbReference type="ChEBI" id="CHEBI:57692"/>
    </cofactor>
</comment>
<dbReference type="InterPro" id="IPR016171">
    <property type="entry name" value="Vanillyl_alc_oxidase_C-sub2"/>
</dbReference>
<dbReference type="InterPro" id="IPR016166">
    <property type="entry name" value="FAD-bd_PCMH"/>
</dbReference>
<evidence type="ECO:0000256" key="1">
    <source>
        <dbReference type="ARBA" id="ARBA00001974"/>
    </source>
</evidence>
<evidence type="ECO:0000259" key="8">
    <source>
        <dbReference type="PROSITE" id="PS51379"/>
    </source>
</evidence>
<reference evidence="10" key="1">
    <citation type="submission" date="2021-04" db="EMBL/GenBank/DDBJ databases">
        <title>Genome based classification of Actinospica acidithermotolerans sp. nov., an actinobacterium isolated from an Indonesian hot spring.</title>
        <authorList>
            <person name="Kusuma A.B."/>
            <person name="Putra K.E."/>
            <person name="Nafisah S."/>
            <person name="Loh J."/>
            <person name="Nouioui I."/>
            <person name="Goodfellow M."/>
        </authorList>
    </citation>
    <scope>NUCLEOTIDE SEQUENCE</scope>
    <source>
        <strain evidence="10">MGRD01-02</strain>
    </source>
</reference>
<evidence type="ECO:0000256" key="6">
    <source>
        <dbReference type="ARBA" id="ARBA00023004"/>
    </source>
</evidence>
<keyword evidence="6" id="KW-0408">Iron</keyword>
<keyword evidence="5" id="KW-0560">Oxidoreductase</keyword>
<dbReference type="Pfam" id="PF01565">
    <property type="entry name" value="FAD_binding_4"/>
    <property type="match status" value="1"/>
</dbReference>
<dbReference type="InterPro" id="IPR017900">
    <property type="entry name" value="4Fe4S_Fe_S_CS"/>
</dbReference>
<dbReference type="GO" id="GO:1903457">
    <property type="term" value="P:lactate catabolic process"/>
    <property type="evidence" value="ECO:0007669"/>
    <property type="project" value="TreeGrafter"/>
</dbReference>
<keyword evidence="4" id="KW-0274">FAD</keyword>
<dbReference type="InterPro" id="IPR004113">
    <property type="entry name" value="FAD-bd_oxidored_4_C"/>
</dbReference>
<comment type="caution">
    <text evidence="10">The sequence shown here is derived from an EMBL/GenBank/DDBJ whole genome shotgun (WGS) entry which is preliminary data.</text>
</comment>
<dbReference type="GO" id="GO:0051536">
    <property type="term" value="F:iron-sulfur cluster binding"/>
    <property type="evidence" value="ECO:0007669"/>
    <property type="project" value="UniProtKB-KW"/>
</dbReference>
<evidence type="ECO:0000256" key="3">
    <source>
        <dbReference type="ARBA" id="ARBA00022723"/>
    </source>
</evidence>
<accession>A0A941EEE7</accession>
<dbReference type="InterPro" id="IPR006094">
    <property type="entry name" value="Oxid_FAD_bind_N"/>
</dbReference>
<dbReference type="EMBL" id="JAGSOH010000070">
    <property type="protein sequence ID" value="MBR7828952.1"/>
    <property type="molecule type" value="Genomic_DNA"/>
</dbReference>
<dbReference type="RefSeq" id="WP_212520085.1">
    <property type="nucleotide sequence ID" value="NZ_JAGSOH010000070.1"/>
</dbReference>
<dbReference type="GO" id="GO:0004458">
    <property type="term" value="F:D-lactate dehydrogenase (cytochrome) activity"/>
    <property type="evidence" value="ECO:0007669"/>
    <property type="project" value="TreeGrafter"/>
</dbReference>
<dbReference type="InterPro" id="IPR017896">
    <property type="entry name" value="4Fe4S_Fe-S-bd"/>
</dbReference>
<dbReference type="GO" id="GO:0008720">
    <property type="term" value="F:D-lactate dehydrogenase (NAD+) activity"/>
    <property type="evidence" value="ECO:0007669"/>
    <property type="project" value="TreeGrafter"/>
</dbReference>
<dbReference type="Pfam" id="PF13183">
    <property type="entry name" value="Fer4_8"/>
    <property type="match status" value="1"/>
</dbReference>
<dbReference type="AlphaFoldDB" id="A0A941EEE7"/>
<dbReference type="SUPFAM" id="SSF55103">
    <property type="entry name" value="FAD-linked oxidases, C-terminal domain"/>
    <property type="match status" value="1"/>
</dbReference>
<evidence type="ECO:0000256" key="7">
    <source>
        <dbReference type="ARBA" id="ARBA00023014"/>
    </source>
</evidence>
<dbReference type="SUPFAM" id="SSF46548">
    <property type="entry name" value="alpha-helical ferredoxin"/>
    <property type="match status" value="1"/>
</dbReference>
<evidence type="ECO:0000313" key="11">
    <source>
        <dbReference type="Proteomes" id="UP000676325"/>
    </source>
</evidence>
<dbReference type="Gene3D" id="1.10.45.10">
    <property type="entry name" value="Vanillyl-alcohol Oxidase, Chain A, domain 4"/>
    <property type="match status" value="1"/>
</dbReference>
<evidence type="ECO:0000313" key="10">
    <source>
        <dbReference type="EMBL" id="MBR7828952.1"/>
    </source>
</evidence>
<feature type="domain" description="4Fe-4S ferredoxin-type" evidence="8">
    <location>
        <begin position="616"/>
        <end position="648"/>
    </location>
</feature>
<dbReference type="PROSITE" id="PS00198">
    <property type="entry name" value="4FE4S_FER_1"/>
    <property type="match status" value="1"/>
</dbReference>
<dbReference type="PANTHER" id="PTHR11748">
    <property type="entry name" value="D-LACTATE DEHYDROGENASE"/>
    <property type="match status" value="1"/>
</dbReference>
<dbReference type="Pfam" id="PF02913">
    <property type="entry name" value="FAD-oxidase_C"/>
    <property type="match status" value="1"/>
</dbReference>
<dbReference type="Gene3D" id="3.30.465.10">
    <property type="match status" value="1"/>
</dbReference>
<dbReference type="PANTHER" id="PTHR11748:SF119">
    <property type="entry name" value="D-2-HYDROXYGLUTARATE DEHYDROGENASE"/>
    <property type="match status" value="1"/>
</dbReference>
<keyword evidence="2" id="KW-0285">Flavoprotein</keyword>
<dbReference type="Pfam" id="PF02754">
    <property type="entry name" value="CCG"/>
    <property type="match status" value="2"/>
</dbReference>
<dbReference type="Proteomes" id="UP000676325">
    <property type="component" value="Unassembled WGS sequence"/>
</dbReference>
<evidence type="ECO:0000256" key="5">
    <source>
        <dbReference type="ARBA" id="ARBA00023002"/>
    </source>
</evidence>